<dbReference type="RefSeq" id="WP_335914933.1">
    <property type="nucleotide sequence ID" value="NZ_JBAMYB010000017.1"/>
</dbReference>
<protein>
    <submittedName>
        <fullName evidence="2">Uncharacterized protein</fullName>
    </submittedName>
</protein>
<evidence type="ECO:0000313" key="2">
    <source>
        <dbReference type="EMBL" id="MEI1251642.1"/>
    </source>
</evidence>
<organism evidence="2 3">
    <name type="scientific">Rhizobium aouanii</name>
    <dbReference type="NCBI Taxonomy" id="3118145"/>
    <lineage>
        <taxon>Bacteria</taxon>
        <taxon>Pseudomonadati</taxon>
        <taxon>Pseudomonadota</taxon>
        <taxon>Alphaproteobacteria</taxon>
        <taxon>Hyphomicrobiales</taxon>
        <taxon>Rhizobiaceae</taxon>
        <taxon>Rhizobium/Agrobacterium group</taxon>
        <taxon>Rhizobium</taxon>
    </lineage>
</organism>
<feature type="compositionally biased region" description="Polar residues" evidence="1">
    <location>
        <begin position="73"/>
        <end position="99"/>
    </location>
</feature>
<sequence>MTRSEKPAPVDNLEKQAIIAACEAFIRDILKPRFLPEIRPTEWNYVVDIRGSWAGNRYRFMQRYRSGFEDITARSSMPPSPASTAWDQTGSISIGCGTQANGGGSIPG</sequence>
<proteinExistence type="predicted"/>
<evidence type="ECO:0000256" key="1">
    <source>
        <dbReference type="SAM" id="MobiDB-lite"/>
    </source>
</evidence>
<reference evidence="2 3" key="1">
    <citation type="submission" date="2024-01" db="EMBL/GenBank/DDBJ databases">
        <title>Draft genome sequences of three bacterial strains isolated from Acacia saligna represent a potential new species within the genus Rhizobium.</title>
        <authorList>
            <person name="Tambong J.T."/>
            <person name="Mnasri B."/>
        </authorList>
    </citation>
    <scope>NUCLEOTIDE SEQUENCE [LARGE SCALE GENOMIC DNA]</scope>
    <source>
        <strain evidence="2 3">1AS12I</strain>
    </source>
</reference>
<accession>A0ABU8CS24</accession>
<feature type="region of interest" description="Disordered" evidence="1">
    <location>
        <begin position="72"/>
        <end position="108"/>
    </location>
</feature>
<keyword evidence="3" id="KW-1185">Reference proteome</keyword>
<dbReference type="Proteomes" id="UP001531129">
    <property type="component" value="Unassembled WGS sequence"/>
</dbReference>
<evidence type="ECO:0000313" key="3">
    <source>
        <dbReference type="Proteomes" id="UP001531129"/>
    </source>
</evidence>
<gene>
    <name evidence="2" type="ORF">V8Q02_27115</name>
</gene>
<dbReference type="EMBL" id="JBAMYC010000017">
    <property type="protein sequence ID" value="MEI1251642.1"/>
    <property type="molecule type" value="Genomic_DNA"/>
</dbReference>
<name>A0ABU8CS24_9HYPH</name>
<comment type="caution">
    <text evidence="2">The sequence shown here is derived from an EMBL/GenBank/DDBJ whole genome shotgun (WGS) entry which is preliminary data.</text>
</comment>